<feature type="domain" description="Major facilitator superfamily (MFS) profile" evidence="8">
    <location>
        <begin position="39"/>
        <end position="479"/>
    </location>
</feature>
<evidence type="ECO:0000313" key="9">
    <source>
        <dbReference type="EMBL" id="RSH88942.1"/>
    </source>
</evidence>
<evidence type="ECO:0000256" key="6">
    <source>
        <dbReference type="SAM" id="MobiDB-lite"/>
    </source>
</evidence>
<feature type="transmembrane region" description="Helical" evidence="7">
    <location>
        <begin position="279"/>
        <end position="300"/>
    </location>
</feature>
<dbReference type="InterPro" id="IPR036259">
    <property type="entry name" value="MFS_trans_sf"/>
</dbReference>
<dbReference type="InterPro" id="IPR020846">
    <property type="entry name" value="MFS_dom"/>
</dbReference>
<dbReference type="CDD" id="cd17330">
    <property type="entry name" value="MFS_SLC46_TetA_like"/>
    <property type="match status" value="1"/>
</dbReference>
<feature type="transmembrane region" description="Helical" evidence="7">
    <location>
        <begin position="455"/>
        <end position="474"/>
    </location>
</feature>
<sequence length="484" mass="52139">MSPTRSVRDRSPPLDDEVDQVDETRPLLESSKPKVTPLPKTQLALLFFIRATDPICYNVIFPFINQMLLDVGGVDDPTVVGYRAGLVESLFSLAQLLTIFHWGALSDRIGRKPVLLLGCIGSSLSSLVFGFSNSFVMIVIARCLNGAMNGNIAVLKCALAEITDSTNQARAVSLFPICLNGGIIIASFLGGQLANTRGTTLAGMFPIFETFPYLLPMLLASLFPMISGLCALFFLKETLSTKIRKVDEEDVVEDEGVVRRKDVDGPTKASSSELVTKHIGLLIFTFAVQSFVGISMNALLPLFCFTPIESGGLGMDSESIGYVISQRSVTVLLLQVFGFPWLAKKLGLVRLHRWAMVLWVATFAIMPIINLAARSGPNWLVWSELYAFMVIGALAGVCSVCNLLMTNNAAPRPELLGTLNGFSQMTSSVVGVVGPGSANSLFAVSIEKHLLGGHLIWVVFGGVAAIGAAAAYLIEDEKEPGEEE</sequence>
<keyword evidence="5 7" id="KW-0472">Membrane</keyword>
<keyword evidence="10" id="KW-1185">Reference proteome</keyword>
<gene>
    <name evidence="9" type="ORF">EHS25_002604</name>
</gene>
<evidence type="ECO:0000256" key="2">
    <source>
        <dbReference type="ARBA" id="ARBA00022448"/>
    </source>
</evidence>
<feature type="region of interest" description="Disordered" evidence="6">
    <location>
        <begin position="1"/>
        <end position="23"/>
    </location>
</feature>
<dbReference type="AlphaFoldDB" id="A0A427YCZ8"/>
<name>A0A427YCZ8_9TREE</name>
<dbReference type="GO" id="GO:0016020">
    <property type="term" value="C:membrane"/>
    <property type="evidence" value="ECO:0007669"/>
    <property type="project" value="UniProtKB-SubCell"/>
</dbReference>
<dbReference type="Pfam" id="PF07690">
    <property type="entry name" value="MFS_1"/>
    <property type="match status" value="1"/>
</dbReference>
<feature type="transmembrane region" description="Helical" evidence="7">
    <location>
        <begin position="385"/>
        <end position="405"/>
    </location>
</feature>
<evidence type="ECO:0000256" key="4">
    <source>
        <dbReference type="ARBA" id="ARBA00022989"/>
    </source>
</evidence>
<dbReference type="GO" id="GO:0022857">
    <property type="term" value="F:transmembrane transporter activity"/>
    <property type="evidence" value="ECO:0007669"/>
    <property type="project" value="InterPro"/>
</dbReference>
<feature type="transmembrane region" description="Helical" evidence="7">
    <location>
        <begin position="84"/>
        <end position="102"/>
    </location>
</feature>
<protein>
    <recommendedName>
        <fullName evidence="8">Major facilitator superfamily (MFS) profile domain-containing protein</fullName>
    </recommendedName>
</protein>
<keyword evidence="3 7" id="KW-0812">Transmembrane</keyword>
<dbReference type="Proteomes" id="UP000279259">
    <property type="component" value="Unassembled WGS sequence"/>
</dbReference>
<organism evidence="9 10">
    <name type="scientific">Saitozyma podzolica</name>
    <dbReference type="NCBI Taxonomy" id="1890683"/>
    <lineage>
        <taxon>Eukaryota</taxon>
        <taxon>Fungi</taxon>
        <taxon>Dikarya</taxon>
        <taxon>Basidiomycota</taxon>
        <taxon>Agaricomycotina</taxon>
        <taxon>Tremellomycetes</taxon>
        <taxon>Tremellales</taxon>
        <taxon>Trimorphomycetaceae</taxon>
        <taxon>Saitozyma</taxon>
    </lineage>
</organism>
<reference evidence="9 10" key="1">
    <citation type="submission" date="2018-11" db="EMBL/GenBank/DDBJ databases">
        <title>Genome sequence of Saitozyma podzolica DSM 27192.</title>
        <authorList>
            <person name="Aliyu H."/>
            <person name="Gorte O."/>
            <person name="Ochsenreither K."/>
        </authorList>
    </citation>
    <scope>NUCLEOTIDE SEQUENCE [LARGE SCALE GENOMIC DNA]</scope>
    <source>
        <strain evidence="9 10">DSM 27192</strain>
    </source>
</reference>
<dbReference type="PROSITE" id="PS50850">
    <property type="entry name" value="MFS"/>
    <property type="match status" value="1"/>
</dbReference>
<evidence type="ECO:0000256" key="1">
    <source>
        <dbReference type="ARBA" id="ARBA00004141"/>
    </source>
</evidence>
<comment type="caution">
    <text evidence="9">The sequence shown here is derived from an EMBL/GenBank/DDBJ whole genome shotgun (WGS) entry which is preliminary data.</text>
</comment>
<accession>A0A427YCZ8</accession>
<feature type="transmembrane region" description="Helical" evidence="7">
    <location>
        <begin position="354"/>
        <end position="373"/>
    </location>
</feature>
<feature type="transmembrane region" description="Helical" evidence="7">
    <location>
        <begin position="114"/>
        <end position="132"/>
    </location>
</feature>
<feature type="transmembrane region" description="Helical" evidence="7">
    <location>
        <begin position="171"/>
        <end position="193"/>
    </location>
</feature>
<dbReference type="PANTHER" id="PTHR23504:SF15">
    <property type="entry name" value="MAJOR FACILITATOR SUPERFAMILY (MFS) PROFILE DOMAIN-CONTAINING PROTEIN"/>
    <property type="match status" value="1"/>
</dbReference>
<evidence type="ECO:0000256" key="5">
    <source>
        <dbReference type="ARBA" id="ARBA00023136"/>
    </source>
</evidence>
<feature type="transmembrane region" description="Helical" evidence="7">
    <location>
        <begin position="213"/>
        <end position="235"/>
    </location>
</feature>
<comment type="subcellular location">
    <subcellularLocation>
        <location evidence="1">Membrane</location>
        <topology evidence="1">Multi-pass membrane protein</topology>
    </subcellularLocation>
</comment>
<evidence type="ECO:0000259" key="8">
    <source>
        <dbReference type="PROSITE" id="PS50850"/>
    </source>
</evidence>
<keyword evidence="4 7" id="KW-1133">Transmembrane helix</keyword>
<dbReference type="PANTHER" id="PTHR23504">
    <property type="entry name" value="MAJOR FACILITATOR SUPERFAMILY DOMAIN-CONTAINING PROTEIN 10"/>
    <property type="match status" value="1"/>
</dbReference>
<dbReference type="InterPro" id="IPR011701">
    <property type="entry name" value="MFS"/>
</dbReference>
<dbReference type="Gene3D" id="1.20.1250.20">
    <property type="entry name" value="MFS general substrate transporter like domains"/>
    <property type="match status" value="1"/>
</dbReference>
<dbReference type="EMBL" id="RSCD01000015">
    <property type="protein sequence ID" value="RSH88942.1"/>
    <property type="molecule type" value="Genomic_DNA"/>
</dbReference>
<dbReference type="SUPFAM" id="SSF103473">
    <property type="entry name" value="MFS general substrate transporter"/>
    <property type="match status" value="1"/>
</dbReference>
<keyword evidence="2" id="KW-0813">Transport</keyword>
<proteinExistence type="predicted"/>
<dbReference type="OrthoDB" id="419616at2759"/>
<feature type="compositionally biased region" description="Basic and acidic residues" evidence="6">
    <location>
        <begin position="1"/>
        <end position="13"/>
    </location>
</feature>
<evidence type="ECO:0000313" key="10">
    <source>
        <dbReference type="Proteomes" id="UP000279259"/>
    </source>
</evidence>
<evidence type="ECO:0000256" key="7">
    <source>
        <dbReference type="SAM" id="Phobius"/>
    </source>
</evidence>
<evidence type="ECO:0000256" key="3">
    <source>
        <dbReference type="ARBA" id="ARBA00022692"/>
    </source>
</evidence>
<feature type="transmembrane region" description="Helical" evidence="7">
    <location>
        <begin position="320"/>
        <end position="342"/>
    </location>
</feature>